<feature type="signal peptide" evidence="3">
    <location>
        <begin position="1"/>
        <end position="23"/>
    </location>
</feature>
<evidence type="ECO:0000256" key="3">
    <source>
        <dbReference type="SAM" id="SignalP"/>
    </source>
</evidence>
<organism evidence="4 5">
    <name type="scientific">Laccaria amethystina LaAM-08-1</name>
    <dbReference type="NCBI Taxonomy" id="1095629"/>
    <lineage>
        <taxon>Eukaryota</taxon>
        <taxon>Fungi</taxon>
        <taxon>Dikarya</taxon>
        <taxon>Basidiomycota</taxon>
        <taxon>Agaricomycotina</taxon>
        <taxon>Agaricomycetes</taxon>
        <taxon>Agaricomycetidae</taxon>
        <taxon>Agaricales</taxon>
        <taxon>Agaricineae</taxon>
        <taxon>Hydnangiaceae</taxon>
        <taxon>Laccaria</taxon>
    </lineage>
</organism>
<keyword evidence="5" id="KW-1185">Reference proteome</keyword>
<dbReference type="EMBL" id="KN838542">
    <property type="protein sequence ID" value="KIK08537.1"/>
    <property type="molecule type" value="Genomic_DNA"/>
</dbReference>
<reference evidence="5" key="2">
    <citation type="submission" date="2015-01" db="EMBL/GenBank/DDBJ databases">
        <title>Evolutionary Origins and Diversification of the Mycorrhizal Mutualists.</title>
        <authorList>
            <consortium name="DOE Joint Genome Institute"/>
            <consortium name="Mycorrhizal Genomics Consortium"/>
            <person name="Kohler A."/>
            <person name="Kuo A."/>
            <person name="Nagy L.G."/>
            <person name="Floudas D."/>
            <person name="Copeland A."/>
            <person name="Barry K.W."/>
            <person name="Cichocki N."/>
            <person name="Veneault-Fourrey C."/>
            <person name="LaButti K."/>
            <person name="Lindquist E.A."/>
            <person name="Lipzen A."/>
            <person name="Lundell T."/>
            <person name="Morin E."/>
            <person name="Murat C."/>
            <person name="Riley R."/>
            <person name="Ohm R."/>
            <person name="Sun H."/>
            <person name="Tunlid A."/>
            <person name="Henrissat B."/>
            <person name="Grigoriev I.V."/>
            <person name="Hibbett D.S."/>
            <person name="Martin F."/>
        </authorList>
    </citation>
    <scope>NUCLEOTIDE SEQUENCE [LARGE SCALE GENOMIC DNA]</scope>
    <source>
        <strain evidence="5">LaAM-08-1</strain>
    </source>
</reference>
<keyword evidence="3" id="KW-0732">Signal</keyword>
<feature type="region of interest" description="Disordered" evidence="1">
    <location>
        <begin position="310"/>
        <end position="337"/>
    </location>
</feature>
<sequence length="380" mass="42856">MAFSWSWIFILSTLLLQPGYAYGQENDRLTNDKGVAPAPSSASRTEEPHERRNVAVIVVPVIIAFLLLISLFGLFLFLYLRNKREQVVQVEDGLVEKPQWWMVDSKAEKKIDWWRLSHNFDSAPPAASDTSVGGRSHLERLKSALSRKGAQRRRQEVIPSVVIHKAVTSPTETIDLPLQSVPNPKPRYPSVLERGHHVPLYPIQSPPKVSPPLSRTLQSSERDRASRRNLNSPPRALVLPSGRPVLGFPDRKVGTPRSPANRRRDWLARHNFRHPFLPLKDTDTTPFPKISAPLPANPADLTHPKLSYSYSIGKPRAVPPRPDGPRHERYKKIPPPIVPPRLMLPELELGEQFAKYTPGKQNVFPPGLSPSYPRPSPRPI</sequence>
<dbReference type="Proteomes" id="UP000054477">
    <property type="component" value="Unassembled WGS sequence"/>
</dbReference>
<evidence type="ECO:0000313" key="5">
    <source>
        <dbReference type="Proteomes" id="UP000054477"/>
    </source>
</evidence>
<evidence type="ECO:0000256" key="1">
    <source>
        <dbReference type="SAM" id="MobiDB-lite"/>
    </source>
</evidence>
<keyword evidence="2" id="KW-1133">Transmembrane helix</keyword>
<accession>A0A0C9YDS9</accession>
<dbReference type="OrthoDB" id="2962799at2759"/>
<evidence type="ECO:0000256" key="2">
    <source>
        <dbReference type="SAM" id="Phobius"/>
    </source>
</evidence>
<feature type="transmembrane region" description="Helical" evidence="2">
    <location>
        <begin position="54"/>
        <end position="80"/>
    </location>
</feature>
<evidence type="ECO:0000313" key="4">
    <source>
        <dbReference type="EMBL" id="KIK08537.1"/>
    </source>
</evidence>
<feature type="region of interest" description="Disordered" evidence="1">
    <location>
        <begin position="358"/>
        <end position="380"/>
    </location>
</feature>
<keyword evidence="2" id="KW-0812">Transmembrane</keyword>
<dbReference type="HOGENOM" id="CLU_727744_0_0_1"/>
<reference evidence="4 5" key="1">
    <citation type="submission" date="2014-04" db="EMBL/GenBank/DDBJ databases">
        <authorList>
            <consortium name="DOE Joint Genome Institute"/>
            <person name="Kuo A."/>
            <person name="Kohler A."/>
            <person name="Nagy L.G."/>
            <person name="Floudas D."/>
            <person name="Copeland A."/>
            <person name="Barry K.W."/>
            <person name="Cichocki N."/>
            <person name="Veneault-Fourrey C."/>
            <person name="LaButti K."/>
            <person name="Lindquist E.A."/>
            <person name="Lipzen A."/>
            <person name="Lundell T."/>
            <person name="Morin E."/>
            <person name="Murat C."/>
            <person name="Sun H."/>
            <person name="Tunlid A."/>
            <person name="Henrissat B."/>
            <person name="Grigoriev I.V."/>
            <person name="Hibbett D.S."/>
            <person name="Martin F."/>
            <person name="Nordberg H.P."/>
            <person name="Cantor M.N."/>
            <person name="Hua S.X."/>
        </authorList>
    </citation>
    <scope>NUCLEOTIDE SEQUENCE [LARGE SCALE GENOMIC DNA]</scope>
    <source>
        <strain evidence="4 5">LaAM-08-1</strain>
    </source>
</reference>
<dbReference type="AlphaFoldDB" id="A0A0C9YDS9"/>
<proteinExistence type="predicted"/>
<protein>
    <submittedName>
        <fullName evidence="4">Unplaced genomic scaffold K443scaffold_7, whole genome shotgun sequence</fullName>
    </submittedName>
</protein>
<feature type="region of interest" description="Disordered" evidence="1">
    <location>
        <begin position="198"/>
        <end position="264"/>
    </location>
</feature>
<keyword evidence="2" id="KW-0472">Membrane</keyword>
<name>A0A0C9YDS9_9AGAR</name>
<gene>
    <name evidence="4" type="ORF">K443DRAFT_562434</name>
</gene>
<feature type="chain" id="PRO_5002206207" evidence="3">
    <location>
        <begin position="24"/>
        <end position="380"/>
    </location>
</feature>